<dbReference type="Proteomes" id="UP000480178">
    <property type="component" value="Chromosome"/>
</dbReference>
<dbReference type="RefSeq" id="WP_162441836.1">
    <property type="nucleotide sequence ID" value="NZ_CP048222.1"/>
</dbReference>
<organism evidence="2 3">
    <name type="scientific">Rhodocytophaga rosea</name>
    <dbReference type="NCBI Taxonomy" id="2704465"/>
    <lineage>
        <taxon>Bacteria</taxon>
        <taxon>Pseudomonadati</taxon>
        <taxon>Bacteroidota</taxon>
        <taxon>Cytophagia</taxon>
        <taxon>Cytophagales</taxon>
        <taxon>Rhodocytophagaceae</taxon>
        <taxon>Rhodocytophaga</taxon>
    </lineage>
</organism>
<dbReference type="PANTHER" id="PTHR22916">
    <property type="entry name" value="GLYCOSYLTRANSFERASE"/>
    <property type="match status" value="1"/>
</dbReference>
<keyword evidence="2" id="KW-0808">Transferase</keyword>
<dbReference type="EMBL" id="CP048222">
    <property type="protein sequence ID" value="QHT65757.1"/>
    <property type="molecule type" value="Genomic_DNA"/>
</dbReference>
<dbReference type="GO" id="GO:0016758">
    <property type="term" value="F:hexosyltransferase activity"/>
    <property type="evidence" value="ECO:0007669"/>
    <property type="project" value="UniProtKB-ARBA"/>
</dbReference>
<evidence type="ECO:0000313" key="2">
    <source>
        <dbReference type="EMBL" id="QHT65757.1"/>
    </source>
</evidence>
<evidence type="ECO:0000259" key="1">
    <source>
        <dbReference type="Pfam" id="PF00535"/>
    </source>
</evidence>
<gene>
    <name evidence="2" type="ORF">GXP67_03285</name>
</gene>
<protein>
    <submittedName>
        <fullName evidence="2">Glycosyltransferase</fullName>
    </submittedName>
</protein>
<dbReference type="PANTHER" id="PTHR22916:SF3">
    <property type="entry name" value="UDP-GLCNAC:BETAGAL BETA-1,3-N-ACETYLGLUCOSAMINYLTRANSFERASE-LIKE PROTEIN 1"/>
    <property type="match status" value="1"/>
</dbReference>
<name>A0A6C0GCX5_9BACT</name>
<dbReference type="Gene3D" id="3.90.550.10">
    <property type="entry name" value="Spore Coat Polysaccharide Biosynthesis Protein SpsA, Chain A"/>
    <property type="match status" value="1"/>
</dbReference>
<dbReference type="AlphaFoldDB" id="A0A6C0GCX5"/>
<dbReference type="KEGG" id="rhoz:GXP67_03285"/>
<keyword evidence="3" id="KW-1185">Reference proteome</keyword>
<dbReference type="SUPFAM" id="SSF53448">
    <property type="entry name" value="Nucleotide-diphospho-sugar transferases"/>
    <property type="match status" value="1"/>
</dbReference>
<sequence>MKISIITVSFNSSKTIRDTIQSVLSQHYSNIEYIIVDGGSTDGTLDIIHSYEHKNIKWISEPDKGIYDAMNKGLSMSTGDIIGILNSDDFYLHRNVISKVAETFLETQAESVYSDLAYVDAINTNKIIRYWRSGSYKDGSFLQGWMPPHPTFFVKKEIYQKYSAFNLRFKSAADYELMLRLLHKHKITTAYIPDLTVMMRAGGKSNANLKSRLHANAEDRLAWKLNKLNPYPYTLLLKPLRKIEQYLFLSNKLQTLSKVYNFQTSYDFKTTLSSNYTN</sequence>
<reference evidence="2 3" key="1">
    <citation type="submission" date="2020-01" db="EMBL/GenBank/DDBJ databases">
        <authorList>
            <person name="Kim M.K."/>
        </authorList>
    </citation>
    <scope>NUCLEOTIDE SEQUENCE [LARGE SCALE GENOMIC DNA]</scope>
    <source>
        <strain evidence="2 3">172606-1</strain>
    </source>
</reference>
<proteinExistence type="predicted"/>
<dbReference type="CDD" id="cd06433">
    <property type="entry name" value="GT_2_WfgS_like"/>
    <property type="match status" value="1"/>
</dbReference>
<evidence type="ECO:0000313" key="3">
    <source>
        <dbReference type="Proteomes" id="UP000480178"/>
    </source>
</evidence>
<feature type="domain" description="Glycosyltransferase 2-like" evidence="1">
    <location>
        <begin position="4"/>
        <end position="135"/>
    </location>
</feature>
<dbReference type="InterPro" id="IPR029044">
    <property type="entry name" value="Nucleotide-diphossugar_trans"/>
</dbReference>
<dbReference type="InterPro" id="IPR001173">
    <property type="entry name" value="Glyco_trans_2-like"/>
</dbReference>
<dbReference type="Pfam" id="PF00535">
    <property type="entry name" value="Glycos_transf_2"/>
    <property type="match status" value="1"/>
</dbReference>
<accession>A0A6C0GCX5</accession>